<gene>
    <name evidence="2" type="ORF">PF008_g11068</name>
</gene>
<evidence type="ECO:0000256" key="1">
    <source>
        <dbReference type="SAM" id="MobiDB-lite"/>
    </source>
</evidence>
<feature type="region of interest" description="Disordered" evidence="1">
    <location>
        <begin position="1"/>
        <end position="64"/>
    </location>
</feature>
<accession>A0A6G0RSE9</accession>
<proteinExistence type="predicted"/>
<dbReference type="AlphaFoldDB" id="A0A6G0RSE9"/>
<feature type="compositionally biased region" description="Low complexity" evidence="1">
    <location>
        <begin position="1"/>
        <end position="24"/>
    </location>
</feature>
<dbReference type="EMBL" id="QXFY01000578">
    <property type="protein sequence ID" value="KAE9340518.1"/>
    <property type="molecule type" value="Genomic_DNA"/>
</dbReference>
<protein>
    <submittedName>
        <fullName evidence="2">Uncharacterized protein</fullName>
    </submittedName>
</protein>
<sequence>MGAAGSEPVPEAAAPAAAPVPSSGTAREGSRGQISDSAESKTGSGGSTMWLQFRSPEAHAALRW</sequence>
<organism evidence="2 3">
    <name type="scientific">Phytophthora fragariae</name>
    <dbReference type="NCBI Taxonomy" id="53985"/>
    <lineage>
        <taxon>Eukaryota</taxon>
        <taxon>Sar</taxon>
        <taxon>Stramenopiles</taxon>
        <taxon>Oomycota</taxon>
        <taxon>Peronosporomycetes</taxon>
        <taxon>Peronosporales</taxon>
        <taxon>Peronosporaceae</taxon>
        <taxon>Phytophthora</taxon>
    </lineage>
</organism>
<evidence type="ECO:0000313" key="3">
    <source>
        <dbReference type="Proteomes" id="UP000486351"/>
    </source>
</evidence>
<feature type="compositionally biased region" description="Polar residues" evidence="1">
    <location>
        <begin position="32"/>
        <end position="50"/>
    </location>
</feature>
<name>A0A6G0RSE9_9STRA</name>
<comment type="caution">
    <text evidence="2">The sequence shown here is derived from an EMBL/GenBank/DDBJ whole genome shotgun (WGS) entry which is preliminary data.</text>
</comment>
<dbReference type="Proteomes" id="UP000486351">
    <property type="component" value="Unassembled WGS sequence"/>
</dbReference>
<reference evidence="2 3" key="1">
    <citation type="submission" date="2018-09" db="EMBL/GenBank/DDBJ databases">
        <title>Genomic investigation of the strawberry pathogen Phytophthora fragariae indicates pathogenicity is determined by transcriptional variation in three key races.</title>
        <authorList>
            <person name="Adams T.M."/>
            <person name="Armitage A.D."/>
            <person name="Sobczyk M.K."/>
            <person name="Bates H.J."/>
            <person name="Dunwell J.M."/>
            <person name="Nellist C.F."/>
            <person name="Harrison R.J."/>
        </authorList>
    </citation>
    <scope>NUCLEOTIDE SEQUENCE [LARGE SCALE GENOMIC DNA]</scope>
    <source>
        <strain evidence="2 3">NOV-77</strain>
    </source>
</reference>
<evidence type="ECO:0000313" key="2">
    <source>
        <dbReference type="EMBL" id="KAE9340518.1"/>
    </source>
</evidence>